<gene>
    <name evidence="2" type="ORF">F383_25648</name>
</gene>
<feature type="signal peptide" evidence="1">
    <location>
        <begin position="1"/>
        <end position="24"/>
    </location>
</feature>
<protein>
    <submittedName>
        <fullName evidence="2">Uncharacterized protein</fullName>
    </submittedName>
</protein>
<keyword evidence="1" id="KW-0732">Signal</keyword>
<name>A0A0B0P5B3_GOSAR</name>
<dbReference type="Proteomes" id="UP000032142">
    <property type="component" value="Unassembled WGS sequence"/>
</dbReference>
<feature type="chain" id="PRO_5002078354" evidence="1">
    <location>
        <begin position="25"/>
        <end position="85"/>
    </location>
</feature>
<evidence type="ECO:0000313" key="2">
    <source>
        <dbReference type="EMBL" id="KHG19284.1"/>
    </source>
</evidence>
<sequence>MQLTKLLCLLPFLSISLQCRRTSSRIPEVKDIDHTINRSIRYNWIYIFEYGMYKTQTLLFYVFENWPNVLAWVRNPLILIFILNL</sequence>
<dbReference type="AlphaFoldDB" id="A0A0B0P5B3"/>
<evidence type="ECO:0000313" key="3">
    <source>
        <dbReference type="Proteomes" id="UP000032142"/>
    </source>
</evidence>
<proteinExistence type="predicted"/>
<dbReference type="EMBL" id="KN412673">
    <property type="protein sequence ID" value="KHG19284.1"/>
    <property type="molecule type" value="Genomic_DNA"/>
</dbReference>
<accession>A0A0B0P5B3</accession>
<evidence type="ECO:0000256" key="1">
    <source>
        <dbReference type="SAM" id="SignalP"/>
    </source>
</evidence>
<keyword evidence="3" id="KW-1185">Reference proteome</keyword>
<organism evidence="2 3">
    <name type="scientific">Gossypium arboreum</name>
    <name type="common">Tree cotton</name>
    <name type="synonym">Gossypium nanking</name>
    <dbReference type="NCBI Taxonomy" id="29729"/>
    <lineage>
        <taxon>Eukaryota</taxon>
        <taxon>Viridiplantae</taxon>
        <taxon>Streptophyta</taxon>
        <taxon>Embryophyta</taxon>
        <taxon>Tracheophyta</taxon>
        <taxon>Spermatophyta</taxon>
        <taxon>Magnoliopsida</taxon>
        <taxon>eudicotyledons</taxon>
        <taxon>Gunneridae</taxon>
        <taxon>Pentapetalae</taxon>
        <taxon>rosids</taxon>
        <taxon>malvids</taxon>
        <taxon>Malvales</taxon>
        <taxon>Malvaceae</taxon>
        <taxon>Malvoideae</taxon>
        <taxon>Gossypium</taxon>
    </lineage>
</organism>
<reference evidence="3" key="1">
    <citation type="submission" date="2014-09" db="EMBL/GenBank/DDBJ databases">
        <authorList>
            <person name="Mudge J."/>
            <person name="Ramaraj T."/>
            <person name="Lindquist I.E."/>
            <person name="Bharti A.K."/>
            <person name="Sundararajan A."/>
            <person name="Cameron C.T."/>
            <person name="Woodward J.E."/>
            <person name="May G.D."/>
            <person name="Brubaker C."/>
            <person name="Broadhvest J."/>
            <person name="Wilkins T.A."/>
        </authorList>
    </citation>
    <scope>NUCLEOTIDE SEQUENCE</scope>
    <source>
        <strain evidence="3">cv. AKA8401</strain>
    </source>
</reference>